<organism evidence="2">
    <name type="scientific">Sulfurisphaera javensis</name>
    <dbReference type="NCBI Taxonomy" id="2049879"/>
    <lineage>
        <taxon>Archaea</taxon>
        <taxon>Thermoproteota</taxon>
        <taxon>Thermoprotei</taxon>
        <taxon>Sulfolobales</taxon>
        <taxon>Sulfolobaceae</taxon>
        <taxon>Sulfurisphaera</taxon>
    </lineage>
</organism>
<accession>A0AAT9GNR3</accession>
<sequence>MSDILRCPIDGSKFVDKWVCEKGHRFSESNGVIDLLTEDIKTEKLLDIVAPLYESVYAPIGFTLTAGKSYNWIMKKAGELISGTIVLDIGTGTGKIFDYTKCEICIGLDVSFKFLNILKKKRPNVLAVRGNALKLPVADESLDGLSAMFVLHMLPSPLVAIREINRVLKHGKKCVATVLTKNNAISNFLAKIWKLNIYPIDYYIKIFEEMNMEVEYEKIGAWTFFTCAKP</sequence>
<keyword evidence="2" id="KW-0489">Methyltransferase</keyword>
<evidence type="ECO:0000259" key="1">
    <source>
        <dbReference type="Pfam" id="PF08241"/>
    </source>
</evidence>
<proteinExistence type="predicted"/>
<protein>
    <submittedName>
        <fullName evidence="2">Class I SAM-dependent methyltransferase</fullName>
    </submittedName>
</protein>
<feature type="domain" description="Methyltransferase type 11" evidence="1">
    <location>
        <begin position="87"/>
        <end position="175"/>
    </location>
</feature>
<dbReference type="KEGG" id="sjv:SJAV_03890"/>
<name>A0AAT9GNR3_9CREN</name>
<dbReference type="InterPro" id="IPR013216">
    <property type="entry name" value="Methyltransf_11"/>
</dbReference>
<gene>
    <name evidence="2" type="ORF">SJAV_03890</name>
</gene>
<reference evidence="2" key="1">
    <citation type="submission" date="2024-03" db="EMBL/GenBank/DDBJ databases">
        <title>Complete genome sequence of Sulfurisphaera javensis strain KD-1.</title>
        <authorList>
            <person name="Sakai H."/>
            <person name="Nur N."/>
            <person name="Suwanto A."/>
            <person name="Kurosawa N."/>
        </authorList>
    </citation>
    <scope>NUCLEOTIDE SEQUENCE</scope>
    <source>
        <strain evidence="2">KD-1</strain>
    </source>
</reference>
<dbReference type="AlphaFoldDB" id="A0AAT9GNR3"/>
<dbReference type="CDD" id="cd02440">
    <property type="entry name" value="AdoMet_MTases"/>
    <property type="match status" value="1"/>
</dbReference>
<dbReference type="Pfam" id="PF08241">
    <property type="entry name" value="Methyltransf_11"/>
    <property type="match status" value="1"/>
</dbReference>
<dbReference type="SUPFAM" id="SSF53335">
    <property type="entry name" value="S-adenosyl-L-methionine-dependent methyltransferases"/>
    <property type="match status" value="1"/>
</dbReference>
<evidence type="ECO:0000313" key="2">
    <source>
        <dbReference type="EMBL" id="BFH72445.1"/>
    </source>
</evidence>
<keyword evidence="2" id="KW-0808">Transferase</keyword>
<dbReference type="GeneID" id="92353317"/>
<dbReference type="InterPro" id="IPR029063">
    <property type="entry name" value="SAM-dependent_MTases_sf"/>
</dbReference>
<dbReference type="Gene3D" id="3.40.50.150">
    <property type="entry name" value="Vaccinia Virus protein VP39"/>
    <property type="match status" value="1"/>
</dbReference>
<dbReference type="PANTHER" id="PTHR43591">
    <property type="entry name" value="METHYLTRANSFERASE"/>
    <property type="match status" value="1"/>
</dbReference>
<dbReference type="GO" id="GO:0032259">
    <property type="term" value="P:methylation"/>
    <property type="evidence" value="ECO:0007669"/>
    <property type="project" value="UniProtKB-KW"/>
</dbReference>
<dbReference type="EMBL" id="AP031322">
    <property type="protein sequence ID" value="BFH72445.1"/>
    <property type="molecule type" value="Genomic_DNA"/>
</dbReference>
<dbReference type="GO" id="GO:0008757">
    <property type="term" value="F:S-adenosylmethionine-dependent methyltransferase activity"/>
    <property type="evidence" value="ECO:0007669"/>
    <property type="project" value="InterPro"/>
</dbReference>
<dbReference type="RefSeq" id="WP_369610670.1">
    <property type="nucleotide sequence ID" value="NZ_AP031322.1"/>
</dbReference>